<organism evidence="1 2">
    <name type="scientific">Canavalia gladiata</name>
    <name type="common">Sword bean</name>
    <name type="synonym">Dolichos gladiatus</name>
    <dbReference type="NCBI Taxonomy" id="3824"/>
    <lineage>
        <taxon>Eukaryota</taxon>
        <taxon>Viridiplantae</taxon>
        <taxon>Streptophyta</taxon>
        <taxon>Embryophyta</taxon>
        <taxon>Tracheophyta</taxon>
        <taxon>Spermatophyta</taxon>
        <taxon>Magnoliopsida</taxon>
        <taxon>eudicotyledons</taxon>
        <taxon>Gunneridae</taxon>
        <taxon>Pentapetalae</taxon>
        <taxon>rosids</taxon>
        <taxon>fabids</taxon>
        <taxon>Fabales</taxon>
        <taxon>Fabaceae</taxon>
        <taxon>Papilionoideae</taxon>
        <taxon>50 kb inversion clade</taxon>
        <taxon>NPAAA clade</taxon>
        <taxon>indigoferoid/millettioid clade</taxon>
        <taxon>Phaseoleae</taxon>
        <taxon>Canavalia</taxon>
    </lineage>
</organism>
<evidence type="ECO:0000313" key="2">
    <source>
        <dbReference type="Proteomes" id="UP001367508"/>
    </source>
</evidence>
<dbReference type="AlphaFoldDB" id="A0AAN9KDE3"/>
<sequence>MEVPFLSSAAVNSLFNFLSIPTEKDSTNVYYGSFDLVSIFESLQISTSHALRQHTHPPSPLKPEPQNNTVRAGLHYMWTLGGSLQSVRTCMICWCLVFHFPCDDNGTLVSGLTTAMFRSPSQICNWSESYYIPFGFPLGPEIKDDSSRIIVISLSVLRQVKDKLEDNDDISSDIRKKIMTFDGDKHLMLPWKIVFFSEFKEHKIGKGMKRSESIHEWKKALIPC</sequence>
<name>A0AAN9KDE3_CANGL</name>
<keyword evidence="2" id="KW-1185">Reference proteome</keyword>
<accession>A0AAN9KDE3</accession>
<comment type="caution">
    <text evidence="1">The sequence shown here is derived from an EMBL/GenBank/DDBJ whole genome shotgun (WGS) entry which is preliminary data.</text>
</comment>
<proteinExistence type="predicted"/>
<gene>
    <name evidence="1" type="ORF">VNO77_33918</name>
</gene>
<evidence type="ECO:0000313" key="1">
    <source>
        <dbReference type="EMBL" id="KAK7315372.1"/>
    </source>
</evidence>
<dbReference type="Proteomes" id="UP001367508">
    <property type="component" value="Unassembled WGS sequence"/>
</dbReference>
<protein>
    <submittedName>
        <fullName evidence="1">Uncharacterized protein</fullName>
    </submittedName>
</protein>
<dbReference type="EMBL" id="JAYMYQ010000008">
    <property type="protein sequence ID" value="KAK7315372.1"/>
    <property type="molecule type" value="Genomic_DNA"/>
</dbReference>
<reference evidence="1 2" key="1">
    <citation type="submission" date="2024-01" db="EMBL/GenBank/DDBJ databases">
        <title>The genomes of 5 underutilized Papilionoideae crops provide insights into root nodulation and disease resistanc.</title>
        <authorList>
            <person name="Jiang F."/>
        </authorList>
    </citation>
    <scope>NUCLEOTIDE SEQUENCE [LARGE SCALE GENOMIC DNA]</scope>
    <source>
        <strain evidence="1">LVBAO_FW01</strain>
        <tissue evidence="1">Leaves</tissue>
    </source>
</reference>